<evidence type="ECO:0000256" key="1">
    <source>
        <dbReference type="ARBA" id="ARBA00001947"/>
    </source>
</evidence>
<dbReference type="InterPro" id="IPR001261">
    <property type="entry name" value="ArgE/DapE_CS"/>
</dbReference>
<comment type="cofactor">
    <cofactor evidence="1">
        <name>Zn(2+)</name>
        <dbReference type="ChEBI" id="CHEBI:29105"/>
    </cofactor>
</comment>
<dbReference type="InterPro" id="IPR002933">
    <property type="entry name" value="Peptidase_M20"/>
</dbReference>
<dbReference type="InterPro" id="IPR011650">
    <property type="entry name" value="Peptidase_M20_dimer"/>
</dbReference>
<dbReference type="SUPFAM" id="SSF55031">
    <property type="entry name" value="Bacterial exopeptidase dimerisation domain"/>
    <property type="match status" value="1"/>
</dbReference>
<dbReference type="AlphaFoldDB" id="A0A381XUG8"/>
<dbReference type="Pfam" id="PF07687">
    <property type="entry name" value="M20_dimer"/>
    <property type="match status" value="1"/>
</dbReference>
<gene>
    <name evidence="7" type="ORF">METZ01_LOCUS121300</name>
</gene>
<organism evidence="7">
    <name type="scientific">marine metagenome</name>
    <dbReference type="NCBI Taxonomy" id="408172"/>
    <lineage>
        <taxon>unclassified sequences</taxon>
        <taxon>metagenomes</taxon>
        <taxon>ecological metagenomes</taxon>
    </lineage>
</organism>
<dbReference type="SUPFAM" id="SSF53187">
    <property type="entry name" value="Zn-dependent exopeptidases"/>
    <property type="match status" value="1"/>
</dbReference>
<reference evidence="7" key="1">
    <citation type="submission" date="2018-05" db="EMBL/GenBank/DDBJ databases">
        <authorList>
            <person name="Lanie J.A."/>
            <person name="Ng W.-L."/>
            <person name="Kazmierczak K.M."/>
            <person name="Andrzejewski T.M."/>
            <person name="Davidsen T.M."/>
            <person name="Wayne K.J."/>
            <person name="Tettelin H."/>
            <person name="Glass J.I."/>
            <person name="Rusch D."/>
            <person name="Podicherti R."/>
            <person name="Tsui H.-C.T."/>
            <person name="Winkler M.E."/>
        </authorList>
    </citation>
    <scope>NUCLEOTIDE SEQUENCE</scope>
</reference>
<dbReference type="PANTHER" id="PTHR43808">
    <property type="entry name" value="ACETYLORNITHINE DEACETYLASE"/>
    <property type="match status" value="1"/>
</dbReference>
<dbReference type="EMBL" id="UINC01016441">
    <property type="protein sequence ID" value="SVA68446.1"/>
    <property type="molecule type" value="Genomic_DNA"/>
</dbReference>
<evidence type="ECO:0000256" key="4">
    <source>
        <dbReference type="ARBA" id="ARBA00022801"/>
    </source>
</evidence>
<feature type="domain" description="Peptidase M20 dimerisation" evidence="6">
    <location>
        <begin position="193"/>
        <end position="298"/>
    </location>
</feature>
<dbReference type="InterPro" id="IPR050072">
    <property type="entry name" value="Peptidase_M20A"/>
</dbReference>
<dbReference type="Gene3D" id="3.30.70.360">
    <property type="match status" value="1"/>
</dbReference>
<name>A0A381XUG8_9ZZZZ</name>
<protein>
    <recommendedName>
        <fullName evidence="6">Peptidase M20 dimerisation domain-containing protein</fullName>
    </recommendedName>
</protein>
<dbReference type="GO" id="GO:0016787">
    <property type="term" value="F:hydrolase activity"/>
    <property type="evidence" value="ECO:0007669"/>
    <property type="project" value="UniProtKB-KW"/>
</dbReference>
<dbReference type="GO" id="GO:0046872">
    <property type="term" value="F:metal ion binding"/>
    <property type="evidence" value="ECO:0007669"/>
    <property type="project" value="UniProtKB-KW"/>
</dbReference>
<evidence type="ECO:0000256" key="5">
    <source>
        <dbReference type="ARBA" id="ARBA00022833"/>
    </source>
</evidence>
<evidence type="ECO:0000256" key="2">
    <source>
        <dbReference type="ARBA" id="ARBA00006247"/>
    </source>
</evidence>
<sequence length="407" mass="43612">MIDADQIGIWLASHREAQIALLAELVKVPSDNPPGDCAPHGDRAAELLSAMGFDVERHPVAAGLCQDNGMISVTNLVIRHKFGEGPIIALNAHGDVVAPGDGWVRDPYGAEIFDGWMYGRGAAVSKSDFTTYAYALKALIETGAILKGTVELHLTYDEEAGGAIGPKWLIDEGISKPNYAISAGFSYGVITYHNGCLHLAVHVKGKSAHAAKPDTGHDALQAANSVMTILYDHKSLLLERESEVEGIGSPQLNIGLIKGGINTNVVPDKVSMRLDRRLIPEEDAAEVEYDLRALINRSIPDLEGISVDVERIMLAEPLKPVGDVQRLASIVQKHASAVLDQDIPQAGVPLYTDARHYAAHGIPTILYGAGPRSIEDANAHRADERLPLNLLQDAAKVIALSIADLLV</sequence>
<evidence type="ECO:0000313" key="7">
    <source>
        <dbReference type="EMBL" id="SVA68446.1"/>
    </source>
</evidence>
<accession>A0A381XUG8</accession>
<dbReference type="PROSITE" id="PS00758">
    <property type="entry name" value="ARGE_DAPE_CPG2_1"/>
    <property type="match status" value="1"/>
</dbReference>
<keyword evidence="3" id="KW-0479">Metal-binding</keyword>
<dbReference type="InterPro" id="IPR036264">
    <property type="entry name" value="Bact_exopeptidase_dim_dom"/>
</dbReference>
<dbReference type="PANTHER" id="PTHR43808:SF8">
    <property type="entry name" value="PEPTIDASE M20 DIMERISATION DOMAIN-CONTAINING PROTEIN"/>
    <property type="match status" value="1"/>
</dbReference>
<dbReference type="Gene3D" id="3.40.630.10">
    <property type="entry name" value="Zn peptidases"/>
    <property type="match status" value="2"/>
</dbReference>
<keyword evidence="4" id="KW-0378">Hydrolase</keyword>
<keyword evidence="5" id="KW-0862">Zinc</keyword>
<comment type="similarity">
    <text evidence="2">Belongs to the peptidase M20A family.</text>
</comment>
<dbReference type="Pfam" id="PF01546">
    <property type="entry name" value="Peptidase_M20"/>
    <property type="match status" value="1"/>
</dbReference>
<proteinExistence type="inferred from homology"/>
<evidence type="ECO:0000256" key="3">
    <source>
        <dbReference type="ARBA" id="ARBA00022723"/>
    </source>
</evidence>
<evidence type="ECO:0000259" key="6">
    <source>
        <dbReference type="Pfam" id="PF07687"/>
    </source>
</evidence>